<feature type="transmembrane region" description="Helical" evidence="9">
    <location>
        <begin position="261"/>
        <end position="282"/>
    </location>
</feature>
<dbReference type="InterPro" id="IPR001807">
    <property type="entry name" value="ClC"/>
</dbReference>
<feature type="region of interest" description="Disordered" evidence="10">
    <location>
        <begin position="859"/>
        <end position="892"/>
    </location>
</feature>
<keyword evidence="13" id="KW-1185">Reference proteome</keyword>
<keyword evidence="4 9" id="KW-1133">Transmembrane helix</keyword>
<accession>A0A2X0LXH3</accession>
<evidence type="ECO:0000256" key="7">
    <source>
        <dbReference type="ARBA" id="ARBA00023214"/>
    </source>
</evidence>
<evidence type="ECO:0000256" key="10">
    <source>
        <dbReference type="SAM" id="MobiDB-lite"/>
    </source>
</evidence>
<evidence type="ECO:0000256" key="3">
    <source>
        <dbReference type="ARBA" id="ARBA00022692"/>
    </source>
</evidence>
<feature type="transmembrane region" description="Helical" evidence="9">
    <location>
        <begin position="477"/>
        <end position="497"/>
    </location>
</feature>
<dbReference type="InterPro" id="IPR014743">
    <property type="entry name" value="Cl-channel_core"/>
</dbReference>
<evidence type="ECO:0000256" key="2">
    <source>
        <dbReference type="ARBA" id="ARBA00022448"/>
    </source>
</evidence>
<keyword evidence="3 9" id="KW-0812">Transmembrane</keyword>
<dbReference type="PROSITE" id="PS51371">
    <property type="entry name" value="CBS"/>
    <property type="match status" value="1"/>
</dbReference>
<feature type="transmembrane region" description="Helical" evidence="9">
    <location>
        <begin position="313"/>
        <end position="334"/>
    </location>
</feature>
<organism evidence="12 13">
    <name type="scientific">Microbotryum saponariae</name>
    <dbReference type="NCBI Taxonomy" id="289078"/>
    <lineage>
        <taxon>Eukaryota</taxon>
        <taxon>Fungi</taxon>
        <taxon>Dikarya</taxon>
        <taxon>Basidiomycota</taxon>
        <taxon>Pucciniomycotina</taxon>
        <taxon>Microbotryomycetes</taxon>
        <taxon>Microbotryales</taxon>
        <taxon>Microbotryaceae</taxon>
        <taxon>Microbotryum</taxon>
    </lineage>
</organism>
<dbReference type="GO" id="GO:0005886">
    <property type="term" value="C:plasma membrane"/>
    <property type="evidence" value="ECO:0007669"/>
    <property type="project" value="TreeGrafter"/>
</dbReference>
<keyword evidence="2 9" id="KW-0813">Transport</keyword>
<feature type="transmembrane region" description="Helical" evidence="9">
    <location>
        <begin position="387"/>
        <end position="407"/>
    </location>
</feature>
<comment type="subcellular location">
    <subcellularLocation>
        <location evidence="1 9">Membrane</location>
        <topology evidence="1 9">Multi-pass membrane protein</topology>
    </subcellularLocation>
</comment>
<feature type="transmembrane region" description="Helical" evidence="9">
    <location>
        <begin position="428"/>
        <end position="447"/>
    </location>
</feature>
<dbReference type="PRINTS" id="PR00762">
    <property type="entry name" value="CLCHANNEL"/>
</dbReference>
<comment type="similarity">
    <text evidence="9">Belongs to the chloride channel (TC 2.A.49) family.</text>
</comment>
<dbReference type="InterPro" id="IPR000644">
    <property type="entry name" value="CBS_dom"/>
</dbReference>
<dbReference type="PANTHER" id="PTHR45711:SF6">
    <property type="entry name" value="CHLORIDE CHANNEL PROTEIN"/>
    <property type="match status" value="1"/>
</dbReference>
<name>A0A2X0LXH3_9BASI</name>
<keyword evidence="5 9" id="KW-0406">Ion transport</keyword>
<evidence type="ECO:0000256" key="9">
    <source>
        <dbReference type="RuleBase" id="RU361221"/>
    </source>
</evidence>
<keyword evidence="7 9" id="KW-0868">Chloride</keyword>
<feature type="region of interest" description="Disordered" evidence="10">
    <location>
        <begin position="1"/>
        <end position="59"/>
    </location>
</feature>
<dbReference type="GO" id="GO:0005794">
    <property type="term" value="C:Golgi apparatus"/>
    <property type="evidence" value="ECO:0007669"/>
    <property type="project" value="TreeGrafter"/>
</dbReference>
<reference evidence="13" key="1">
    <citation type="submission" date="2016-10" db="EMBL/GenBank/DDBJ databases">
        <authorList>
            <person name="Jeantristanb JTB J.-T."/>
            <person name="Ricardo R."/>
        </authorList>
    </citation>
    <scope>NUCLEOTIDE SEQUENCE [LARGE SCALE GENOMIC DNA]</scope>
</reference>
<feature type="transmembrane region" description="Helical" evidence="9">
    <location>
        <begin position="592"/>
        <end position="619"/>
    </location>
</feature>
<keyword evidence="6 9" id="KW-0472">Membrane</keyword>
<evidence type="ECO:0000256" key="6">
    <source>
        <dbReference type="ARBA" id="ARBA00023136"/>
    </source>
</evidence>
<dbReference type="AlphaFoldDB" id="A0A2X0LXH3"/>
<dbReference type="GO" id="GO:0005769">
    <property type="term" value="C:early endosome"/>
    <property type="evidence" value="ECO:0007669"/>
    <property type="project" value="TreeGrafter"/>
</dbReference>
<feature type="transmembrane region" description="Helical" evidence="9">
    <location>
        <begin position="504"/>
        <end position="526"/>
    </location>
</feature>
<dbReference type="EMBL" id="FMWP01000011">
    <property type="protein sequence ID" value="SCZ87864.1"/>
    <property type="molecule type" value="Genomic_DNA"/>
</dbReference>
<keyword evidence="8" id="KW-0129">CBS domain</keyword>
<feature type="compositionally biased region" description="Polar residues" evidence="10">
    <location>
        <begin position="28"/>
        <end position="45"/>
    </location>
</feature>
<feature type="transmembrane region" description="Helical" evidence="9">
    <location>
        <begin position="550"/>
        <end position="571"/>
    </location>
</feature>
<dbReference type="InterPro" id="IPR046342">
    <property type="entry name" value="CBS_dom_sf"/>
</dbReference>
<sequence>MSGAYAYRPQHSVQDSLSSEPGNWPDTPGSSRPPSAQSTPDQTCKGSRVRFNLSPIPNGLRTSTDAATAAAAAAAGAGGSSPSSLYSRRSRIKGENHSSIDWSHEYAKERIRQQALQQVLGVRGIMTRIWDATIPWIVVVATGLATGLVASCLDILSAWLSDLRTGKCSDAWWLSEAACCTGLDPTDTCNSWRTWAQIAGGNEPGQRVVLKAVTQYSVYMVLAVAFAVVASFFVQVYAPYAFHTGIPEIKAILGGYILKGFLSPMVLLVKSLGLPLAVASGLQLGKEGPLVHVSCSIGDLMLRPFRKLRQNEAAAAAGVSVAFGAPLGGVLFSLEEISTFFPGSTLWQSFVCAVVAAITLQYIDPFNTGKLVLFQVTSSQVWRGFELIPWLGLGVFGGLWGAWLIRLNEEWERMRRASGLYKWPVSEVAVLALFTAIVSYLLIFMRIPNAELVVNLFQDCSGPDNYGLCDISNTPSLVFLLLVTAFSKTVLTAVTFGASLPAGIFMPSLTIGACVGRAVGLIMASIQRANAGTWLFSSCPPDGPCISPPVYAVIGAASALGGVTRMTISLVRTAVEKGSRMKPAELICRFGGLLLQVVILFELTGAIELVLQVMLAVMVAKFTGDFFSKDGIYETWIILRNYPFLNNKVEYRQDTITARDVMTQIKNIVYVSDEGWTIDQLESMLATEGYRGFPIVRTLRDRIVIGHITRLELISALEQIALEPTIKGTTKCYFLRKPNTEGRQVGPNAPFEEEGARKVRREGVEENEDEACWISLAAWVDEIPIMMNQDTPMEVVVQMFGRLGLRCVLLTKQGGLRGILTKMTDKLLRLGVAQDLHAHMHPFSDAPDRSATWKTAVTARARPTQNASEEAYQDARDLRRDVEEDDARKAAL</sequence>
<dbReference type="SUPFAM" id="SSF81340">
    <property type="entry name" value="Clc chloride channel"/>
    <property type="match status" value="1"/>
</dbReference>
<evidence type="ECO:0000256" key="5">
    <source>
        <dbReference type="ARBA" id="ARBA00023065"/>
    </source>
</evidence>
<feature type="compositionally biased region" description="Basic and acidic residues" evidence="10">
    <location>
        <begin position="873"/>
        <end position="892"/>
    </location>
</feature>
<evidence type="ECO:0000313" key="13">
    <source>
        <dbReference type="Proteomes" id="UP000249723"/>
    </source>
</evidence>
<dbReference type="OrthoDB" id="44789at2759"/>
<dbReference type="CDD" id="cd03684">
    <property type="entry name" value="ClC_3_like"/>
    <property type="match status" value="1"/>
</dbReference>
<dbReference type="STRING" id="289078.A0A2X0LXH3"/>
<protein>
    <recommendedName>
        <fullName evidence="9">Chloride channel protein</fullName>
    </recommendedName>
</protein>
<evidence type="ECO:0000256" key="1">
    <source>
        <dbReference type="ARBA" id="ARBA00004141"/>
    </source>
</evidence>
<feature type="domain" description="CBS" evidence="11">
    <location>
        <begin position="662"/>
        <end position="725"/>
    </location>
</feature>
<dbReference type="Pfam" id="PF00654">
    <property type="entry name" value="Voltage_CLC"/>
    <property type="match status" value="1"/>
</dbReference>
<feature type="compositionally biased region" description="Polar residues" evidence="10">
    <location>
        <begin position="11"/>
        <end position="21"/>
    </location>
</feature>
<dbReference type="Gene3D" id="1.10.3080.10">
    <property type="entry name" value="Clc chloride channel"/>
    <property type="match status" value="1"/>
</dbReference>
<feature type="transmembrane region" description="Helical" evidence="9">
    <location>
        <begin position="346"/>
        <end position="363"/>
    </location>
</feature>
<proteinExistence type="inferred from homology"/>
<dbReference type="SUPFAM" id="SSF54631">
    <property type="entry name" value="CBS-domain pair"/>
    <property type="match status" value="1"/>
</dbReference>
<evidence type="ECO:0000256" key="4">
    <source>
        <dbReference type="ARBA" id="ARBA00022989"/>
    </source>
</evidence>
<dbReference type="GO" id="GO:0005247">
    <property type="term" value="F:voltage-gated chloride channel activity"/>
    <property type="evidence" value="ECO:0007669"/>
    <property type="project" value="TreeGrafter"/>
</dbReference>
<feature type="transmembrane region" description="Helical" evidence="9">
    <location>
        <begin position="136"/>
        <end position="160"/>
    </location>
</feature>
<feature type="transmembrane region" description="Helical" evidence="9">
    <location>
        <begin position="216"/>
        <end position="240"/>
    </location>
</feature>
<evidence type="ECO:0000256" key="8">
    <source>
        <dbReference type="PROSITE-ProRule" id="PRU00703"/>
    </source>
</evidence>
<dbReference type="Gene3D" id="3.10.580.10">
    <property type="entry name" value="CBS-domain"/>
    <property type="match status" value="1"/>
</dbReference>
<dbReference type="PANTHER" id="PTHR45711">
    <property type="entry name" value="CHLORIDE CHANNEL PROTEIN"/>
    <property type="match status" value="1"/>
</dbReference>
<evidence type="ECO:0000259" key="11">
    <source>
        <dbReference type="PROSITE" id="PS51371"/>
    </source>
</evidence>
<gene>
    <name evidence="12" type="ORF">BZ3500_MVSOF-1268-A1-R1_CHR2-3G05332</name>
</gene>
<dbReference type="Proteomes" id="UP000249723">
    <property type="component" value="Unassembled WGS sequence"/>
</dbReference>
<evidence type="ECO:0000313" key="12">
    <source>
        <dbReference type="EMBL" id="SCZ87864.1"/>
    </source>
</evidence>